<dbReference type="GeneID" id="24256553"/>
<dbReference type="Proteomes" id="UP000028181">
    <property type="component" value="Chromosome I"/>
</dbReference>
<protein>
    <submittedName>
        <fullName evidence="1">Uncharacterized protein</fullName>
    </submittedName>
</protein>
<keyword evidence="2" id="KW-1185">Reference proteome</keyword>
<dbReference type="AlphaFoldDB" id="A0A068SM53"/>
<dbReference type="RefSeq" id="WP_038584438.1">
    <property type="nucleotide sequence ID" value="NZ_HG938353.1"/>
</dbReference>
<dbReference type="eggNOG" id="ENOG50312M9">
    <property type="taxonomic scope" value="Bacteria"/>
</dbReference>
<dbReference type="PATRIC" id="fig|1028800.3.peg.651"/>
<dbReference type="KEGG" id="ngg:RG540_CH06410"/>
<gene>
    <name evidence="1" type="ORF">RG540_CH06410</name>
</gene>
<organism evidence="1 2">
    <name type="scientific">Neorhizobium galegae bv. orientalis str. HAMBI 540</name>
    <dbReference type="NCBI Taxonomy" id="1028800"/>
    <lineage>
        <taxon>Bacteria</taxon>
        <taxon>Pseudomonadati</taxon>
        <taxon>Pseudomonadota</taxon>
        <taxon>Alphaproteobacteria</taxon>
        <taxon>Hyphomicrobiales</taxon>
        <taxon>Rhizobiaceae</taxon>
        <taxon>Rhizobium/Agrobacterium group</taxon>
        <taxon>Neorhizobium</taxon>
    </lineage>
</organism>
<sequence>MAAAEHIRTQVRKGVKAHLAAAVGDLNVHYASRIVRSFQSDNFPLVLVAVTDIPRASADPSDPIVERDVTVSIKISERTAFEDVEDRVDGMCLRIEKALVNPGDLGFGKYWGWKIGATSAPELDPLSEDTLLMSVVMPITFTLATRDTDPGENINP</sequence>
<dbReference type="HOGENOM" id="CLU_1684707_0_0_5"/>
<dbReference type="OrthoDB" id="8445458at2"/>
<evidence type="ECO:0000313" key="1">
    <source>
        <dbReference type="EMBL" id="CDN46831.1"/>
    </source>
</evidence>
<dbReference type="EMBL" id="HG938353">
    <property type="protein sequence ID" value="CDN46831.1"/>
    <property type="molecule type" value="Genomic_DNA"/>
</dbReference>
<reference evidence="2" key="1">
    <citation type="journal article" date="2014" name="BMC Genomics">
        <title>Genome sequencing of two Neorhizobium galegae strains reveals a noeT gene responsible for the unusual acetylation of the nodulation factors.</title>
        <authorList>
            <person name="Osterman J."/>
            <person name="Marsh J."/>
            <person name="Laine P.K."/>
            <person name="Zeng Z."/>
            <person name="Alatalo E."/>
            <person name="Sullivan J.T."/>
            <person name="Young J.P."/>
            <person name="Thomas-Oates J."/>
            <person name="Paulin L."/>
            <person name="Lindstrom K."/>
        </authorList>
    </citation>
    <scope>NUCLEOTIDE SEQUENCE [LARGE SCALE GENOMIC DNA]</scope>
    <source>
        <strain evidence="2">HAMBI 540</strain>
    </source>
</reference>
<proteinExistence type="predicted"/>
<name>A0A068SM53_NEOGA</name>
<accession>A0A068SM53</accession>
<evidence type="ECO:0000313" key="2">
    <source>
        <dbReference type="Proteomes" id="UP000028181"/>
    </source>
</evidence>